<dbReference type="EMBL" id="RBDX01000007">
    <property type="protein sequence ID" value="RKN09772.1"/>
    <property type="molecule type" value="Genomic_DNA"/>
</dbReference>
<dbReference type="SMART" id="SM00382">
    <property type="entry name" value="AAA"/>
    <property type="match status" value="1"/>
</dbReference>
<keyword evidence="3 6" id="KW-0067">ATP-binding</keyword>
<dbReference type="InterPro" id="IPR017871">
    <property type="entry name" value="ABC_transporter-like_CS"/>
</dbReference>
<dbReference type="AlphaFoldDB" id="A0A3A9WAV9"/>
<feature type="domain" description="ABC transporter" evidence="5">
    <location>
        <begin position="5"/>
        <end position="248"/>
    </location>
</feature>
<protein>
    <submittedName>
        <fullName evidence="6">Phosphate ABC transporter ATP-binding protein</fullName>
    </submittedName>
</protein>
<dbReference type="InterPro" id="IPR005670">
    <property type="entry name" value="PstB-like"/>
</dbReference>
<accession>A0A3A9WAV9</accession>
<dbReference type="PROSITE" id="PS00211">
    <property type="entry name" value="ABC_TRANSPORTER_1"/>
    <property type="match status" value="1"/>
</dbReference>
<dbReference type="SUPFAM" id="SSF52540">
    <property type="entry name" value="P-loop containing nucleoside triphosphate hydrolases"/>
    <property type="match status" value="1"/>
</dbReference>
<evidence type="ECO:0000256" key="3">
    <source>
        <dbReference type="ARBA" id="ARBA00022840"/>
    </source>
</evidence>
<dbReference type="PROSITE" id="PS50893">
    <property type="entry name" value="ABC_TRANSPORTER_2"/>
    <property type="match status" value="1"/>
</dbReference>
<proteinExistence type="predicted"/>
<dbReference type="Proteomes" id="UP000275024">
    <property type="component" value="Unassembled WGS sequence"/>
</dbReference>
<dbReference type="PANTHER" id="PTHR43423">
    <property type="entry name" value="ABC TRANSPORTER I FAMILY MEMBER 17"/>
    <property type="match status" value="1"/>
</dbReference>
<organism evidence="6 9">
    <name type="scientific">Streptomyces radicis</name>
    <dbReference type="NCBI Taxonomy" id="1750517"/>
    <lineage>
        <taxon>Bacteria</taxon>
        <taxon>Bacillati</taxon>
        <taxon>Actinomycetota</taxon>
        <taxon>Actinomycetes</taxon>
        <taxon>Kitasatosporales</taxon>
        <taxon>Streptomycetaceae</taxon>
        <taxon>Streptomyces</taxon>
    </lineage>
</organism>
<evidence type="ECO:0000259" key="5">
    <source>
        <dbReference type="PROSITE" id="PS50893"/>
    </source>
</evidence>
<dbReference type="InterPro" id="IPR027417">
    <property type="entry name" value="P-loop_NTPase"/>
</dbReference>
<dbReference type="GO" id="GO:0005524">
    <property type="term" value="F:ATP binding"/>
    <property type="evidence" value="ECO:0007669"/>
    <property type="project" value="UniProtKB-KW"/>
</dbReference>
<keyword evidence="4" id="KW-1278">Translocase</keyword>
<evidence type="ECO:0000256" key="1">
    <source>
        <dbReference type="ARBA" id="ARBA00022448"/>
    </source>
</evidence>
<evidence type="ECO:0000256" key="4">
    <source>
        <dbReference type="ARBA" id="ARBA00022967"/>
    </source>
</evidence>
<dbReference type="GO" id="GO:0035435">
    <property type="term" value="P:phosphate ion transmembrane transport"/>
    <property type="evidence" value="ECO:0007669"/>
    <property type="project" value="InterPro"/>
</dbReference>
<dbReference type="GO" id="GO:0005315">
    <property type="term" value="F:phosphate transmembrane transporter activity"/>
    <property type="evidence" value="ECO:0007669"/>
    <property type="project" value="InterPro"/>
</dbReference>
<name>A0A3A9WAV9_9ACTN</name>
<evidence type="ECO:0000313" key="9">
    <source>
        <dbReference type="Proteomes" id="UP000275024"/>
    </source>
</evidence>
<dbReference type="NCBIfam" id="TIGR00972">
    <property type="entry name" value="3a0107s01c2"/>
    <property type="match status" value="1"/>
</dbReference>
<comment type="caution">
    <text evidence="6">The sequence shown here is derived from an EMBL/GenBank/DDBJ whole genome shotgun (WGS) entry which is preliminary data.</text>
</comment>
<dbReference type="Pfam" id="PF00005">
    <property type="entry name" value="ABC_tran"/>
    <property type="match status" value="1"/>
</dbReference>
<dbReference type="GO" id="GO:0016887">
    <property type="term" value="F:ATP hydrolysis activity"/>
    <property type="evidence" value="ECO:0007669"/>
    <property type="project" value="InterPro"/>
</dbReference>
<sequence length="259" mass="28234">MAKRIDVSALTAYYGAHKAIDGITLHVEPASVTAFIGPSGCGKSTFLRTLNRMHEVTPGGRVEGKVLLDNEDLYGQGVDPVSVRRTVGMVFQRPNPFPTMSIYDNVAAGLKLNGIKYRRSELDDIVEKNLRGANLWNEVKDRLGRPGSGLSGGQQQRLCIARATAVEPDVLLMDEPCSALDPISTLAIEDLIDKLKTEYTIVIVTHNMQQAARVSDRTAFFNLAAIGEPGRLIEVDATEKIFSNPSVQATEDYISGRFG</sequence>
<dbReference type="Proteomes" id="UP000268652">
    <property type="component" value="Unassembled WGS sequence"/>
</dbReference>
<reference evidence="8 9" key="1">
    <citation type="submission" date="2018-09" db="EMBL/GenBank/DDBJ databases">
        <title>Streptomyces sp. nov. DS1-2, an endophytic actinomycete isolated from roots of Dendrobium scabrilingue.</title>
        <authorList>
            <person name="Kuncharoen N."/>
            <person name="Kudo T."/>
            <person name="Ohkuma M."/>
            <person name="Yuki M."/>
            <person name="Tanasupawat S."/>
        </authorList>
    </citation>
    <scope>NUCLEOTIDE SEQUENCE [LARGE SCALE GENOMIC DNA]</scope>
    <source>
        <strain evidence="6 9">AZ1-7</strain>
        <strain evidence="7 8">DS1-2</strain>
    </source>
</reference>
<keyword evidence="1" id="KW-0813">Transport</keyword>
<dbReference type="InterPro" id="IPR003593">
    <property type="entry name" value="AAA+_ATPase"/>
</dbReference>
<dbReference type="PANTHER" id="PTHR43423:SF1">
    <property type="entry name" value="ABC TRANSPORTER I FAMILY MEMBER 17"/>
    <property type="match status" value="1"/>
</dbReference>
<keyword evidence="2" id="KW-0547">Nucleotide-binding</keyword>
<keyword evidence="8" id="KW-1185">Reference proteome</keyword>
<evidence type="ECO:0000313" key="7">
    <source>
        <dbReference type="EMBL" id="RKN23409.1"/>
    </source>
</evidence>
<evidence type="ECO:0000313" key="6">
    <source>
        <dbReference type="EMBL" id="RKN09772.1"/>
    </source>
</evidence>
<evidence type="ECO:0000256" key="2">
    <source>
        <dbReference type="ARBA" id="ARBA00022741"/>
    </source>
</evidence>
<dbReference type="EMBL" id="RBDY01000007">
    <property type="protein sequence ID" value="RKN23409.1"/>
    <property type="molecule type" value="Genomic_DNA"/>
</dbReference>
<gene>
    <name evidence="7" type="ORF">D7318_13020</name>
    <name evidence="6" type="ORF">D7319_12065</name>
</gene>
<evidence type="ECO:0000313" key="8">
    <source>
        <dbReference type="Proteomes" id="UP000268652"/>
    </source>
</evidence>
<dbReference type="RefSeq" id="WP_120697089.1">
    <property type="nucleotide sequence ID" value="NZ_RBDX01000007.1"/>
</dbReference>
<dbReference type="Gene3D" id="3.40.50.300">
    <property type="entry name" value="P-loop containing nucleotide triphosphate hydrolases"/>
    <property type="match status" value="1"/>
</dbReference>
<dbReference type="GO" id="GO:0016020">
    <property type="term" value="C:membrane"/>
    <property type="evidence" value="ECO:0007669"/>
    <property type="project" value="InterPro"/>
</dbReference>
<dbReference type="InterPro" id="IPR003439">
    <property type="entry name" value="ABC_transporter-like_ATP-bd"/>
</dbReference>
<dbReference type="OrthoDB" id="4283894at2"/>
<dbReference type="CDD" id="cd03260">
    <property type="entry name" value="ABC_PstB_phosphate_transporter"/>
    <property type="match status" value="1"/>
</dbReference>